<feature type="transmembrane region" description="Helical" evidence="1">
    <location>
        <begin position="12"/>
        <end position="33"/>
    </location>
</feature>
<feature type="transmembrane region" description="Helical" evidence="1">
    <location>
        <begin position="39"/>
        <end position="59"/>
    </location>
</feature>
<feature type="transmembrane region" description="Helical" evidence="1">
    <location>
        <begin position="163"/>
        <end position="181"/>
    </location>
</feature>
<keyword evidence="3" id="KW-1185">Reference proteome</keyword>
<accession>A0A1G7AM79</accession>
<sequence>MKAYNFEYTRQDIGYLLFVLSFAIIGLGILLFKNLFNDLLPAGFVIISLIAAGVTFFLLNRHRIKRTGIAKLSMSDLTIELNQSLYINFADLKYYYIYDGKNGPAFTLGFINGSKFKIAANNNFCNVDLIMVFLTDFRSAIENYNAQNNANIIRLESIWARKYAPHILSVFTVLIILGFCFTRMPVLILPISFSASLLVGWIRYFQLKSKNKLVDF</sequence>
<reference evidence="2 3" key="1">
    <citation type="submission" date="2016-10" db="EMBL/GenBank/DDBJ databases">
        <authorList>
            <person name="de Groot N.N."/>
        </authorList>
    </citation>
    <scope>NUCLEOTIDE SEQUENCE [LARGE SCALE GENOMIC DNA]</scope>
    <source>
        <strain evidence="2 3">47C3B</strain>
    </source>
</reference>
<organism evidence="2 3">
    <name type="scientific">Mucilaginibacter pineti</name>
    <dbReference type="NCBI Taxonomy" id="1391627"/>
    <lineage>
        <taxon>Bacteria</taxon>
        <taxon>Pseudomonadati</taxon>
        <taxon>Bacteroidota</taxon>
        <taxon>Sphingobacteriia</taxon>
        <taxon>Sphingobacteriales</taxon>
        <taxon>Sphingobacteriaceae</taxon>
        <taxon>Mucilaginibacter</taxon>
    </lineage>
</organism>
<dbReference type="OrthoDB" id="793641at2"/>
<keyword evidence="1" id="KW-1133">Transmembrane helix</keyword>
<dbReference type="EMBL" id="FNAI01000004">
    <property type="protein sequence ID" value="SDE16034.1"/>
    <property type="molecule type" value="Genomic_DNA"/>
</dbReference>
<dbReference type="Proteomes" id="UP000199072">
    <property type="component" value="Unassembled WGS sequence"/>
</dbReference>
<protein>
    <submittedName>
        <fullName evidence="2">Uncharacterized protein</fullName>
    </submittedName>
</protein>
<evidence type="ECO:0000313" key="3">
    <source>
        <dbReference type="Proteomes" id="UP000199072"/>
    </source>
</evidence>
<evidence type="ECO:0000313" key="2">
    <source>
        <dbReference type="EMBL" id="SDE16034.1"/>
    </source>
</evidence>
<gene>
    <name evidence="2" type="ORF">SAMN05216464_104176</name>
</gene>
<keyword evidence="1" id="KW-0472">Membrane</keyword>
<proteinExistence type="predicted"/>
<evidence type="ECO:0000256" key="1">
    <source>
        <dbReference type="SAM" id="Phobius"/>
    </source>
</evidence>
<name>A0A1G7AM79_9SPHI</name>
<feature type="transmembrane region" description="Helical" evidence="1">
    <location>
        <begin position="187"/>
        <end position="205"/>
    </location>
</feature>
<dbReference type="AlphaFoldDB" id="A0A1G7AM79"/>
<keyword evidence="1" id="KW-0812">Transmembrane</keyword>